<dbReference type="EMBL" id="FRBH01000002">
    <property type="protein sequence ID" value="SHK65959.1"/>
    <property type="molecule type" value="Genomic_DNA"/>
</dbReference>
<reference evidence="4" key="4">
    <citation type="journal article" date="2019" name="Int. J. Syst. Evol. Microbiol.">
        <title>The Global Catalogue of Microorganisms (GCM) 10K type strain sequencing project: providing services to taxonomists for standard genome sequencing and annotation.</title>
        <authorList>
            <consortium name="The Broad Institute Genomics Platform"/>
            <consortium name="The Broad Institute Genome Sequencing Center for Infectious Disease"/>
            <person name="Wu L."/>
            <person name="Ma J."/>
        </authorList>
    </citation>
    <scope>NUCLEOTIDE SEQUENCE [LARGE SCALE GENOMIC DNA]</scope>
    <source>
        <strain evidence="4">CGMCC 1.12707</strain>
    </source>
</reference>
<dbReference type="Proteomes" id="UP000184120">
    <property type="component" value="Unassembled WGS sequence"/>
</dbReference>
<name>A0A1M6U9X5_9FLAO</name>
<dbReference type="EMBL" id="BMFL01000010">
    <property type="protein sequence ID" value="GGE99442.1"/>
    <property type="molecule type" value="Genomic_DNA"/>
</dbReference>
<protein>
    <recommendedName>
        <fullName evidence="5">Toxin ETX/toxin MTX2</fullName>
    </recommendedName>
</protein>
<evidence type="ECO:0000313" key="1">
    <source>
        <dbReference type="EMBL" id="GGE99442.1"/>
    </source>
</evidence>
<sequence>MKNFTHFSLPKVNIRKNLSKIIFASSLLIANSCADDDMSSKKVEYIEDTKIEGPVTIEKLLENGWEILQDNDLSDFDDSIDNLNEKRPINAQSTPLTREHLKDIGYDTSTFSGRLKLMNDLTINGMAPVGVRFNQSFATGIGHQLNFTQMANVNIKIGKPVIKILENGVLLPSEYSNVFRFTNPDNAQKIDQFNYTISKTRKTSKTVTVTASVKVGGNINLSIPAIEGIKGGVNLDFTLGGSLSLTDTKESTERFEMENKIIVPPRSRRDILVITTKNSSLINYSVPVTFTGNVQTNFAIPVNWSLFHNIPITNYPNFARNTKAEEGLVSINKVNRITVLIRKPVRLNN</sequence>
<dbReference type="RefSeq" id="WP_072929720.1">
    <property type="nucleotide sequence ID" value="NZ_BMFL01000010.1"/>
</dbReference>
<evidence type="ECO:0008006" key="5">
    <source>
        <dbReference type="Google" id="ProtNLM"/>
    </source>
</evidence>
<reference evidence="1" key="1">
    <citation type="journal article" date="2014" name="Int. J. Syst. Evol. Microbiol.">
        <title>Complete genome of a new Firmicutes species belonging to the dominant human colonic microbiota ('Ruminococcus bicirculans') reveals two chromosomes and a selective capacity to utilize plant glucans.</title>
        <authorList>
            <consortium name="NISC Comparative Sequencing Program"/>
            <person name="Wegmann U."/>
            <person name="Louis P."/>
            <person name="Goesmann A."/>
            <person name="Henrissat B."/>
            <person name="Duncan S.H."/>
            <person name="Flint H.J."/>
        </authorList>
    </citation>
    <scope>NUCLEOTIDE SEQUENCE</scope>
    <source>
        <strain evidence="1">CGMCC 1.12707</strain>
    </source>
</reference>
<reference evidence="3" key="3">
    <citation type="submission" date="2016-11" db="EMBL/GenBank/DDBJ databases">
        <authorList>
            <person name="Varghese N."/>
            <person name="Submissions S."/>
        </authorList>
    </citation>
    <scope>NUCLEOTIDE SEQUENCE [LARGE SCALE GENOMIC DNA]</scope>
    <source>
        <strain evidence="3">DSM 27989</strain>
    </source>
</reference>
<reference evidence="2" key="2">
    <citation type="submission" date="2016-11" db="EMBL/GenBank/DDBJ databases">
        <authorList>
            <person name="Jaros S."/>
            <person name="Januszkiewicz K."/>
            <person name="Wedrychowicz H."/>
        </authorList>
    </citation>
    <scope>NUCLEOTIDE SEQUENCE [LARGE SCALE GENOMIC DNA]</scope>
    <source>
        <strain evidence="2">DSM 27989</strain>
    </source>
</reference>
<organism evidence="2 3">
    <name type="scientific">Chishuiella changwenlii</name>
    <dbReference type="NCBI Taxonomy" id="1434701"/>
    <lineage>
        <taxon>Bacteria</taxon>
        <taxon>Pseudomonadati</taxon>
        <taxon>Bacteroidota</taxon>
        <taxon>Flavobacteriia</taxon>
        <taxon>Flavobacteriales</taxon>
        <taxon>Weeksellaceae</taxon>
        <taxon>Chishuiella</taxon>
    </lineage>
</organism>
<gene>
    <name evidence="1" type="ORF">GCM10010984_16280</name>
    <name evidence="2" type="ORF">SAMN05443634_102276</name>
</gene>
<evidence type="ECO:0000313" key="4">
    <source>
        <dbReference type="Proteomes" id="UP000650994"/>
    </source>
</evidence>
<proteinExistence type="predicted"/>
<dbReference type="Proteomes" id="UP000650994">
    <property type="component" value="Unassembled WGS sequence"/>
</dbReference>
<reference evidence="1" key="5">
    <citation type="submission" date="2024-05" db="EMBL/GenBank/DDBJ databases">
        <authorList>
            <person name="Sun Q."/>
            <person name="Zhou Y."/>
        </authorList>
    </citation>
    <scope>NUCLEOTIDE SEQUENCE</scope>
    <source>
        <strain evidence="1">CGMCC 1.12707</strain>
    </source>
</reference>
<evidence type="ECO:0000313" key="3">
    <source>
        <dbReference type="Proteomes" id="UP000184120"/>
    </source>
</evidence>
<accession>A0A1M6U9X5</accession>
<dbReference type="AlphaFoldDB" id="A0A1M6U9X5"/>
<dbReference type="SUPFAM" id="SSF56973">
    <property type="entry name" value="Aerolisin/ETX pore-forming domain"/>
    <property type="match status" value="1"/>
</dbReference>
<dbReference type="Gene3D" id="2.170.15.10">
    <property type="entry name" value="Proaerolysin, chain A, domain 3"/>
    <property type="match status" value="1"/>
</dbReference>
<keyword evidence="4" id="KW-1185">Reference proteome</keyword>
<evidence type="ECO:0000313" key="2">
    <source>
        <dbReference type="EMBL" id="SHK65959.1"/>
    </source>
</evidence>
<dbReference type="OrthoDB" id="1232588at2"/>